<reference evidence="1" key="2">
    <citation type="journal article" date="2015" name="Data Brief">
        <title>Shoot transcriptome of the giant reed, Arundo donax.</title>
        <authorList>
            <person name="Barrero R.A."/>
            <person name="Guerrero F.D."/>
            <person name="Moolhuijzen P."/>
            <person name="Goolsby J.A."/>
            <person name="Tidwell J."/>
            <person name="Bellgard S.E."/>
            <person name="Bellgard M.I."/>
        </authorList>
    </citation>
    <scope>NUCLEOTIDE SEQUENCE</scope>
    <source>
        <tissue evidence="1">Shoot tissue taken approximately 20 cm above the soil surface</tissue>
    </source>
</reference>
<protein>
    <submittedName>
        <fullName evidence="1">Uncharacterized protein</fullName>
    </submittedName>
</protein>
<proteinExistence type="predicted"/>
<name>A0A0A9FN23_ARUDO</name>
<reference evidence="1" key="1">
    <citation type="submission" date="2014-09" db="EMBL/GenBank/DDBJ databases">
        <authorList>
            <person name="Magalhaes I.L.F."/>
            <person name="Oliveira U."/>
            <person name="Santos F.R."/>
            <person name="Vidigal T.H.D.A."/>
            <person name="Brescovit A.D."/>
            <person name="Santos A.J."/>
        </authorList>
    </citation>
    <scope>NUCLEOTIDE SEQUENCE</scope>
    <source>
        <tissue evidence="1">Shoot tissue taken approximately 20 cm above the soil surface</tissue>
    </source>
</reference>
<evidence type="ECO:0000313" key="1">
    <source>
        <dbReference type="EMBL" id="JAE14215.1"/>
    </source>
</evidence>
<organism evidence="1">
    <name type="scientific">Arundo donax</name>
    <name type="common">Giant reed</name>
    <name type="synonym">Donax arundinaceus</name>
    <dbReference type="NCBI Taxonomy" id="35708"/>
    <lineage>
        <taxon>Eukaryota</taxon>
        <taxon>Viridiplantae</taxon>
        <taxon>Streptophyta</taxon>
        <taxon>Embryophyta</taxon>
        <taxon>Tracheophyta</taxon>
        <taxon>Spermatophyta</taxon>
        <taxon>Magnoliopsida</taxon>
        <taxon>Liliopsida</taxon>
        <taxon>Poales</taxon>
        <taxon>Poaceae</taxon>
        <taxon>PACMAD clade</taxon>
        <taxon>Arundinoideae</taxon>
        <taxon>Arundineae</taxon>
        <taxon>Arundo</taxon>
    </lineage>
</organism>
<dbReference type="EMBL" id="GBRH01183681">
    <property type="protein sequence ID" value="JAE14215.1"/>
    <property type="molecule type" value="Transcribed_RNA"/>
</dbReference>
<accession>A0A0A9FN23</accession>
<dbReference type="AlphaFoldDB" id="A0A0A9FN23"/>
<sequence length="33" mass="3561">MDWSIACLEAMHGLIGRMVRASACHSVRVAVCS</sequence>